<proteinExistence type="predicted"/>
<dbReference type="EMBL" id="JBBNAF010000004">
    <property type="protein sequence ID" value="KAK9151330.1"/>
    <property type="molecule type" value="Genomic_DNA"/>
</dbReference>
<protein>
    <submittedName>
        <fullName evidence="1">Uncharacterized protein</fullName>
    </submittedName>
</protein>
<sequence>MEEMSKAKNDPNVEQPARDYDGIYVEEFELSFMGTILRNQIRTLRNQELVFEKQKALVKNIQRMERTMSKRHRRQGGAEVPLPFTEMRLPSNRNFDNQLLPVLDDGDGLGQIASYLGTAALASSWDLNLLVVAAIL</sequence>
<organism evidence="1 2">
    <name type="scientific">Stephania yunnanensis</name>
    <dbReference type="NCBI Taxonomy" id="152371"/>
    <lineage>
        <taxon>Eukaryota</taxon>
        <taxon>Viridiplantae</taxon>
        <taxon>Streptophyta</taxon>
        <taxon>Embryophyta</taxon>
        <taxon>Tracheophyta</taxon>
        <taxon>Spermatophyta</taxon>
        <taxon>Magnoliopsida</taxon>
        <taxon>Ranunculales</taxon>
        <taxon>Menispermaceae</taxon>
        <taxon>Menispermoideae</taxon>
        <taxon>Cissampelideae</taxon>
        <taxon>Stephania</taxon>
    </lineage>
</organism>
<evidence type="ECO:0000313" key="1">
    <source>
        <dbReference type="EMBL" id="KAK9151330.1"/>
    </source>
</evidence>
<name>A0AAP0PR17_9MAGN</name>
<dbReference type="Proteomes" id="UP001420932">
    <property type="component" value="Unassembled WGS sequence"/>
</dbReference>
<dbReference type="AlphaFoldDB" id="A0AAP0PR17"/>
<accession>A0AAP0PR17</accession>
<keyword evidence="2" id="KW-1185">Reference proteome</keyword>
<comment type="caution">
    <text evidence="1">The sequence shown here is derived from an EMBL/GenBank/DDBJ whole genome shotgun (WGS) entry which is preliminary data.</text>
</comment>
<gene>
    <name evidence="1" type="ORF">Syun_009639</name>
</gene>
<evidence type="ECO:0000313" key="2">
    <source>
        <dbReference type="Proteomes" id="UP001420932"/>
    </source>
</evidence>
<reference evidence="1 2" key="1">
    <citation type="submission" date="2024-01" db="EMBL/GenBank/DDBJ databases">
        <title>Genome assemblies of Stephania.</title>
        <authorList>
            <person name="Yang L."/>
        </authorList>
    </citation>
    <scope>NUCLEOTIDE SEQUENCE [LARGE SCALE GENOMIC DNA]</scope>
    <source>
        <strain evidence="1">YNDBR</strain>
        <tissue evidence="1">Leaf</tissue>
    </source>
</reference>